<dbReference type="OrthoDB" id="3262237at2759"/>
<dbReference type="AlphaFoldDB" id="A0A0C3N336"/>
<feature type="non-terminal residue" evidence="1">
    <location>
        <position position="1"/>
    </location>
</feature>
<reference evidence="1 2" key="1">
    <citation type="submission" date="2014-04" db="EMBL/GenBank/DDBJ databases">
        <authorList>
            <consortium name="DOE Joint Genome Institute"/>
            <person name="Kuo A."/>
            <person name="Kohler A."/>
            <person name="Costa M.D."/>
            <person name="Nagy L.G."/>
            <person name="Floudas D."/>
            <person name="Copeland A."/>
            <person name="Barry K.W."/>
            <person name="Cichocki N."/>
            <person name="Veneault-Fourrey C."/>
            <person name="LaButti K."/>
            <person name="Lindquist E.A."/>
            <person name="Lipzen A."/>
            <person name="Lundell T."/>
            <person name="Morin E."/>
            <person name="Murat C."/>
            <person name="Sun H."/>
            <person name="Tunlid A."/>
            <person name="Henrissat B."/>
            <person name="Grigoriev I.V."/>
            <person name="Hibbett D.S."/>
            <person name="Martin F."/>
            <person name="Nordberg H.P."/>
            <person name="Cantor M.N."/>
            <person name="Hua S.X."/>
        </authorList>
    </citation>
    <scope>NUCLEOTIDE SEQUENCE [LARGE SCALE GENOMIC DNA]</scope>
    <source>
        <strain evidence="1 2">Marx 270</strain>
    </source>
</reference>
<accession>A0A0C3N336</accession>
<gene>
    <name evidence="1" type="ORF">M404DRAFT_106983</name>
</gene>
<evidence type="ECO:0000313" key="1">
    <source>
        <dbReference type="EMBL" id="KIN95454.1"/>
    </source>
</evidence>
<protein>
    <submittedName>
        <fullName evidence="1">Uncharacterized protein</fullName>
    </submittedName>
</protein>
<organism evidence="1 2">
    <name type="scientific">Pisolithus tinctorius Marx 270</name>
    <dbReference type="NCBI Taxonomy" id="870435"/>
    <lineage>
        <taxon>Eukaryota</taxon>
        <taxon>Fungi</taxon>
        <taxon>Dikarya</taxon>
        <taxon>Basidiomycota</taxon>
        <taxon>Agaricomycotina</taxon>
        <taxon>Agaricomycetes</taxon>
        <taxon>Agaricomycetidae</taxon>
        <taxon>Boletales</taxon>
        <taxon>Sclerodermatineae</taxon>
        <taxon>Pisolithaceae</taxon>
        <taxon>Pisolithus</taxon>
    </lineage>
</organism>
<dbReference type="Proteomes" id="UP000054217">
    <property type="component" value="Unassembled WGS sequence"/>
</dbReference>
<feature type="non-terminal residue" evidence="1">
    <location>
        <position position="117"/>
    </location>
</feature>
<dbReference type="InParanoid" id="A0A0C3N336"/>
<sequence>PFMHTITIKNPDSTNSVQIQALFNDGTMTGAMCLSVFSKIRHSLQGWQPSMQMLHMANGTVVLSEAMWSGMIQVNRVEAKGTFEVFNSGGGWSFLFGKPLLQAFKAKHDYTTDKVMI</sequence>
<name>A0A0C3N336_PISTI</name>
<dbReference type="HOGENOM" id="CLU_097628_1_1_1"/>
<evidence type="ECO:0000313" key="2">
    <source>
        <dbReference type="Proteomes" id="UP000054217"/>
    </source>
</evidence>
<keyword evidence="2" id="KW-1185">Reference proteome</keyword>
<proteinExistence type="predicted"/>
<dbReference type="EMBL" id="KN832067">
    <property type="protein sequence ID" value="KIN95454.1"/>
    <property type="molecule type" value="Genomic_DNA"/>
</dbReference>
<reference evidence="2" key="2">
    <citation type="submission" date="2015-01" db="EMBL/GenBank/DDBJ databases">
        <title>Evolutionary Origins and Diversification of the Mycorrhizal Mutualists.</title>
        <authorList>
            <consortium name="DOE Joint Genome Institute"/>
            <consortium name="Mycorrhizal Genomics Consortium"/>
            <person name="Kohler A."/>
            <person name="Kuo A."/>
            <person name="Nagy L.G."/>
            <person name="Floudas D."/>
            <person name="Copeland A."/>
            <person name="Barry K.W."/>
            <person name="Cichocki N."/>
            <person name="Veneault-Fourrey C."/>
            <person name="LaButti K."/>
            <person name="Lindquist E.A."/>
            <person name="Lipzen A."/>
            <person name="Lundell T."/>
            <person name="Morin E."/>
            <person name="Murat C."/>
            <person name="Riley R."/>
            <person name="Ohm R."/>
            <person name="Sun H."/>
            <person name="Tunlid A."/>
            <person name="Henrissat B."/>
            <person name="Grigoriev I.V."/>
            <person name="Hibbett D.S."/>
            <person name="Martin F."/>
        </authorList>
    </citation>
    <scope>NUCLEOTIDE SEQUENCE [LARGE SCALE GENOMIC DNA]</scope>
    <source>
        <strain evidence="2">Marx 270</strain>
    </source>
</reference>